<evidence type="ECO:0000313" key="5">
    <source>
        <dbReference type="Proteomes" id="UP000245768"/>
    </source>
</evidence>
<evidence type="ECO:0000259" key="2">
    <source>
        <dbReference type="PROSITE" id="PS50053"/>
    </source>
</evidence>
<reference evidence="4 5" key="1">
    <citation type="journal article" date="2018" name="Mol. Biol. Evol.">
        <title>Broad Genomic Sampling Reveals a Smut Pathogenic Ancestry of the Fungal Clade Ustilaginomycotina.</title>
        <authorList>
            <person name="Kijpornyongpan T."/>
            <person name="Mondo S.J."/>
            <person name="Barry K."/>
            <person name="Sandor L."/>
            <person name="Lee J."/>
            <person name="Lipzen A."/>
            <person name="Pangilinan J."/>
            <person name="LaButti K."/>
            <person name="Hainaut M."/>
            <person name="Henrissat B."/>
            <person name="Grigoriev I.V."/>
            <person name="Spatafora J.W."/>
            <person name="Aime M.C."/>
        </authorList>
    </citation>
    <scope>NUCLEOTIDE SEQUENCE [LARGE SCALE GENOMIC DNA]</scope>
    <source>
        <strain evidence="4 5">MCA 4198</strain>
    </source>
</reference>
<dbReference type="Proteomes" id="UP000245768">
    <property type="component" value="Unassembled WGS sequence"/>
</dbReference>
<dbReference type="InterPro" id="IPR036533">
    <property type="entry name" value="BAG_dom_sf"/>
</dbReference>
<accession>A0A316YKZ3</accession>
<dbReference type="PROSITE" id="PS51035">
    <property type="entry name" value="BAG"/>
    <property type="match status" value="1"/>
</dbReference>
<keyword evidence="5" id="KW-1185">Reference proteome</keyword>
<dbReference type="OrthoDB" id="417450at2759"/>
<dbReference type="PANTHER" id="PTHR12329:SF16">
    <property type="entry name" value="BAG FAMILY MOLECULAR CHAPERONE REGULATOR 1"/>
    <property type="match status" value="1"/>
</dbReference>
<dbReference type="Pfam" id="PF00240">
    <property type="entry name" value="ubiquitin"/>
    <property type="match status" value="1"/>
</dbReference>
<dbReference type="STRING" id="215250.A0A316YKZ3"/>
<proteinExistence type="predicted"/>
<dbReference type="Gene3D" id="3.10.20.90">
    <property type="entry name" value="Phosphatidylinositol 3-kinase Catalytic Subunit, Chain A, domain 1"/>
    <property type="match status" value="1"/>
</dbReference>
<dbReference type="GO" id="GO:0050821">
    <property type="term" value="P:protein stabilization"/>
    <property type="evidence" value="ECO:0007669"/>
    <property type="project" value="TreeGrafter"/>
</dbReference>
<dbReference type="GO" id="GO:0005829">
    <property type="term" value="C:cytosol"/>
    <property type="evidence" value="ECO:0007669"/>
    <property type="project" value="TreeGrafter"/>
</dbReference>
<dbReference type="GO" id="GO:0051087">
    <property type="term" value="F:protein-folding chaperone binding"/>
    <property type="evidence" value="ECO:0007669"/>
    <property type="project" value="InterPro"/>
</dbReference>
<dbReference type="Pfam" id="PF02179">
    <property type="entry name" value="BAG"/>
    <property type="match status" value="1"/>
</dbReference>
<dbReference type="InterPro" id="IPR003103">
    <property type="entry name" value="BAG_domain"/>
</dbReference>
<dbReference type="SUPFAM" id="SSF54236">
    <property type="entry name" value="Ubiquitin-like"/>
    <property type="match status" value="1"/>
</dbReference>
<dbReference type="GO" id="GO:0000774">
    <property type="term" value="F:adenyl-nucleotide exchange factor activity"/>
    <property type="evidence" value="ECO:0007669"/>
    <property type="project" value="TreeGrafter"/>
</dbReference>
<feature type="domain" description="BAG" evidence="3">
    <location>
        <begin position="216"/>
        <end position="263"/>
    </location>
</feature>
<dbReference type="GO" id="GO:0005634">
    <property type="term" value="C:nucleus"/>
    <property type="evidence" value="ECO:0007669"/>
    <property type="project" value="TreeGrafter"/>
</dbReference>
<feature type="domain" description="Ubiquitin-like" evidence="2">
    <location>
        <begin position="65"/>
        <end position="120"/>
    </location>
</feature>
<dbReference type="InterPro" id="IPR039773">
    <property type="entry name" value="BAG_chaperone_regulator"/>
</dbReference>
<dbReference type="EMBL" id="KZ819636">
    <property type="protein sequence ID" value="PWN90230.1"/>
    <property type="molecule type" value="Genomic_DNA"/>
</dbReference>
<dbReference type="GO" id="GO:0016020">
    <property type="term" value="C:membrane"/>
    <property type="evidence" value="ECO:0007669"/>
    <property type="project" value="TreeGrafter"/>
</dbReference>
<organism evidence="4 5">
    <name type="scientific">Acaromyces ingoldii</name>
    <dbReference type="NCBI Taxonomy" id="215250"/>
    <lineage>
        <taxon>Eukaryota</taxon>
        <taxon>Fungi</taxon>
        <taxon>Dikarya</taxon>
        <taxon>Basidiomycota</taxon>
        <taxon>Ustilaginomycotina</taxon>
        <taxon>Exobasidiomycetes</taxon>
        <taxon>Exobasidiales</taxon>
        <taxon>Cryptobasidiaceae</taxon>
        <taxon>Acaromyces</taxon>
    </lineage>
</organism>
<dbReference type="AlphaFoldDB" id="A0A316YKZ3"/>
<keyword evidence="1" id="KW-0143">Chaperone</keyword>
<dbReference type="SUPFAM" id="SSF63491">
    <property type="entry name" value="BAG domain"/>
    <property type="match status" value="1"/>
</dbReference>
<sequence length="281" mass="30235">MSWFSNQWNKFMGPDEDAPREPVRRVEVIWGRERLVVQLDRGGGGSSAGAGGGGGGPLAQPAPLTLADLKQRLVQMTSVPYGQLKLIYQGLVLKDDGASLASYNIQNGSRLMLVGTRGGVPATGDMPGQKSSIYDQAGGAAGASGAVPRALTKGEELAMRKRQREEDVSEAGLMGRINEAVEGVRKELLPEVKEFVRTTTAAGKVPAEQKDKLALQHRKLSEFLLRALLTLDGIAVNTDETRKHRKAAVKEVQGHLDQVDEAWQHFKEASKGSVGENSIKS</sequence>
<gene>
    <name evidence="4" type="ORF">FA10DRAFT_266717</name>
</gene>
<protein>
    <submittedName>
        <fullName evidence="4">Uncharacterized protein</fullName>
    </submittedName>
</protein>
<evidence type="ECO:0000256" key="1">
    <source>
        <dbReference type="ARBA" id="ARBA00023186"/>
    </source>
</evidence>
<dbReference type="Gene3D" id="1.20.58.120">
    <property type="entry name" value="BAG domain"/>
    <property type="match status" value="1"/>
</dbReference>
<dbReference type="InParanoid" id="A0A316YKZ3"/>
<dbReference type="FunCoup" id="A0A316YKZ3">
    <property type="interactions" value="161"/>
</dbReference>
<dbReference type="CDD" id="cd17039">
    <property type="entry name" value="Ubl_ubiquitin_like"/>
    <property type="match status" value="1"/>
</dbReference>
<dbReference type="InterPro" id="IPR029071">
    <property type="entry name" value="Ubiquitin-like_domsf"/>
</dbReference>
<dbReference type="PANTHER" id="PTHR12329">
    <property type="entry name" value="BCL2-ASSOCIATED ATHANOGENE"/>
    <property type="match status" value="1"/>
</dbReference>
<dbReference type="InterPro" id="IPR000626">
    <property type="entry name" value="Ubiquitin-like_dom"/>
</dbReference>
<name>A0A316YKZ3_9BASI</name>
<evidence type="ECO:0000259" key="3">
    <source>
        <dbReference type="PROSITE" id="PS51035"/>
    </source>
</evidence>
<dbReference type="PROSITE" id="PS50053">
    <property type="entry name" value="UBIQUITIN_2"/>
    <property type="match status" value="1"/>
</dbReference>
<dbReference type="RefSeq" id="XP_025377428.1">
    <property type="nucleotide sequence ID" value="XM_025521612.1"/>
</dbReference>
<dbReference type="SMART" id="SM00213">
    <property type="entry name" value="UBQ"/>
    <property type="match status" value="1"/>
</dbReference>
<evidence type="ECO:0000313" key="4">
    <source>
        <dbReference type="EMBL" id="PWN90230.1"/>
    </source>
</evidence>
<dbReference type="GeneID" id="37043528"/>